<gene>
    <name evidence="4" type="ORF">CR165_22570</name>
</gene>
<proteinExistence type="inferred from homology"/>
<protein>
    <submittedName>
        <fullName evidence="4">CsbD family protein</fullName>
    </submittedName>
</protein>
<dbReference type="EMBL" id="PDOA01000032">
    <property type="protein sequence ID" value="PWC26544.1"/>
    <property type="molecule type" value="Genomic_DNA"/>
</dbReference>
<dbReference type="InterPro" id="IPR036629">
    <property type="entry name" value="YjbJ_sf"/>
</dbReference>
<dbReference type="InterPro" id="IPR050423">
    <property type="entry name" value="UPF0337_stress_rsp"/>
</dbReference>
<dbReference type="OrthoDB" id="9796058at2"/>
<feature type="region of interest" description="Disordered" evidence="2">
    <location>
        <begin position="1"/>
        <end position="62"/>
    </location>
</feature>
<feature type="compositionally biased region" description="Basic and acidic residues" evidence="2">
    <location>
        <begin position="1"/>
        <end position="13"/>
    </location>
</feature>
<dbReference type="Pfam" id="PF05532">
    <property type="entry name" value="CsbD"/>
    <property type="match status" value="1"/>
</dbReference>
<feature type="domain" description="CsbD-like" evidence="3">
    <location>
        <begin position="5"/>
        <end position="57"/>
    </location>
</feature>
<organism evidence="4 5">
    <name type="scientific">Teichococcus aestuarii</name>
    <dbReference type="NCBI Taxonomy" id="568898"/>
    <lineage>
        <taxon>Bacteria</taxon>
        <taxon>Pseudomonadati</taxon>
        <taxon>Pseudomonadota</taxon>
        <taxon>Alphaproteobacteria</taxon>
        <taxon>Acetobacterales</taxon>
        <taxon>Roseomonadaceae</taxon>
        <taxon>Roseomonas</taxon>
    </lineage>
</organism>
<dbReference type="AlphaFoldDB" id="A0A2U1UY18"/>
<dbReference type="SUPFAM" id="SSF69047">
    <property type="entry name" value="Hypothetical protein YjbJ"/>
    <property type="match status" value="1"/>
</dbReference>
<comment type="similarity">
    <text evidence="1">Belongs to the UPF0337 (CsbD) family.</text>
</comment>
<evidence type="ECO:0000256" key="2">
    <source>
        <dbReference type="SAM" id="MobiDB-lite"/>
    </source>
</evidence>
<dbReference type="RefSeq" id="WP_109519192.1">
    <property type="nucleotide sequence ID" value="NZ_JBHSCH010000089.1"/>
</dbReference>
<sequence length="62" mass="6601">MVDKDRVEGKAEQAKGSLKKGAGEMMGDEKMKAEGQADKAEGKVQDTYGAAKDKARDTLNKG</sequence>
<feature type="compositionally biased region" description="Basic and acidic residues" evidence="2">
    <location>
        <begin position="51"/>
        <end position="62"/>
    </location>
</feature>
<comment type="caution">
    <text evidence="4">The sequence shown here is derived from an EMBL/GenBank/DDBJ whole genome shotgun (WGS) entry which is preliminary data.</text>
</comment>
<evidence type="ECO:0000259" key="3">
    <source>
        <dbReference type="Pfam" id="PF05532"/>
    </source>
</evidence>
<dbReference type="Gene3D" id="1.10.1470.10">
    <property type="entry name" value="YjbJ"/>
    <property type="match status" value="1"/>
</dbReference>
<dbReference type="PANTHER" id="PTHR34977:SF1">
    <property type="entry name" value="UPF0337 PROTEIN YJBJ"/>
    <property type="match status" value="1"/>
</dbReference>
<name>A0A2U1UY18_9PROT</name>
<dbReference type="InterPro" id="IPR008462">
    <property type="entry name" value="CsbD"/>
</dbReference>
<feature type="compositionally biased region" description="Basic and acidic residues" evidence="2">
    <location>
        <begin position="27"/>
        <end position="44"/>
    </location>
</feature>
<dbReference type="Proteomes" id="UP000245048">
    <property type="component" value="Unassembled WGS sequence"/>
</dbReference>
<keyword evidence="5" id="KW-1185">Reference proteome</keyword>
<evidence type="ECO:0000313" key="5">
    <source>
        <dbReference type="Proteomes" id="UP000245048"/>
    </source>
</evidence>
<evidence type="ECO:0000313" key="4">
    <source>
        <dbReference type="EMBL" id="PWC26544.1"/>
    </source>
</evidence>
<dbReference type="PANTHER" id="PTHR34977">
    <property type="entry name" value="UPF0337 PROTEIN YJBJ"/>
    <property type="match status" value="1"/>
</dbReference>
<reference evidence="5" key="1">
    <citation type="submission" date="2017-10" db="EMBL/GenBank/DDBJ databases">
        <authorList>
            <person name="Toshchakov S.V."/>
            <person name="Goeva M.A."/>
        </authorList>
    </citation>
    <scope>NUCLEOTIDE SEQUENCE [LARGE SCALE GENOMIC DNA]</scope>
    <source>
        <strain evidence="5">JR1/69-1-13</strain>
    </source>
</reference>
<evidence type="ECO:0000256" key="1">
    <source>
        <dbReference type="ARBA" id="ARBA00009129"/>
    </source>
</evidence>
<accession>A0A2U1UY18</accession>